<keyword evidence="2" id="KW-1185">Reference proteome</keyword>
<proteinExistence type="predicted"/>
<gene>
    <name evidence="1" type="ORF">BS47DRAFT_1353299</name>
</gene>
<evidence type="ECO:0000313" key="1">
    <source>
        <dbReference type="EMBL" id="KAF9506084.1"/>
    </source>
</evidence>
<dbReference type="AlphaFoldDB" id="A0A9P6AIR7"/>
<protein>
    <submittedName>
        <fullName evidence="1">Uncharacterized protein</fullName>
    </submittedName>
</protein>
<accession>A0A9P6AIR7</accession>
<name>A0A9P6AIR7_9AGAM</name>
<sequence>MMYMNIYCCVLYRCKSGHIFMPWASRWSHNHHFKSSDTILTKHNDGEHSCSFHLPE</sequence>
<organism evidence="1 2">
    <name type="scientific">Hydnum rufescens UP504</name>
    <dbReference type="NCBI Taxonomy" id="1448309"/>
    <lineage>
        <taxon>Eukaryota</taxon>
        <taxon>Fungi</taxon>
        <taxon>Dikarya</taxon>
        <taxon>Basidiomycota</taxon>
        <taxon>Agaricomycotina</taxon>
        <taxon>Agaricomycetes</taxon>
        <taxon>Cantharellales</taxon>
        <taxon>Hydnaceae</taxon>
        <taxon>Hydnum</taxon>
    </lineage>
</organism>
<dbReference type="Proteomes" id="UP000886523">
    <property type="component" value="Unassembled WGS sequence"/>
</dbReference>
<reference evidence="1" key="1">
    <citation type="journal article" date="2020" name="Nat. Commun.">
        <title>Large-scale genome sequencing of mycorrhizal fungi provides insights into the early evolution of symbiotic traits.</title>
        <authorList>
            <person name="Miyauchi S."/>
            <person name="Kiss E."/>
            <person name="Kuo A."/>
            <person name="Drula E."/>
            <person name="Kohler A."/>
            <person name="Sanchez-Garcia M."/>
            <person name="Morin E."/>
            <person name="Andreopoulos B."/>
            <person name="Barry K.W."/>
            <person name="Bonito G."/>
            <person name="Buee M."/>
            <person name="Carver A."/>
            <person name="Chen C."/>
            <person name="Cichocki N."/>
            <person name="Clum A."/>
            <person name="Culley D."/>
            <person name="Crous P.W."/>
            <person name="Fauchery L."/>
            <person name="Girlanda M."/>
            <person name="Hayes R.D."/>
            <person name="Keri Z."/>
            <person name="LaButti K."/>
            <person name="Lipzen A."/>
            <person name="Lombard V."/>
            <person name="Magnuson J."/>
            <person name="Maillard F."/>
            <person name="Murat C."/>
            <person name="Nolan M."/>
            <person name="Ohm R.A."/>
            <person name="Pangilinan J."/>
            <person name="Pereira M.F."/>
            <person name="Perotto S."/>
            <person name="Peter M."/>
            <person name="Pfister S."/>
            <person name="Riley R."/>
            <person name="Sitrit Y."/>
            <person name="Stielow J.B."/>
            <person name="Szollosi G."/>
            <person name="Zifcakova L."/>
            <person name="Stursova M."/>
            <person name="Spatafora J.W."/>
            <person name="Tedersoo L."/>
            <person name="Vaario L.M."/>
            <person name="Yamada A."/>
            <person name="Yan M."/>
            <person name="Wang P."/>
            <person name="Xu J."/>
            <person name="Bruns T."/>
            <person name="Baldrian P."/>
            <person name="Vilgalys R."/>
            <person name="Dunand C."/>
            <person name="Henrissat B."/>
            <person name="Grigoriev I.V."/>
            <person name="Hibbett D."/>
            <person name="Nagy L.G."/>
            <person name="Martin F.M."/>
        </authorList>
    </citation>
    <scope>NUCLEOTIDE SEQUENCE</scope>
    <source>
        <strain evidence="1">UP504</strain>
    </source>
</reference>
<evidence type="ECO:0000313" key="2">
    <source>
        <dbReference type="Proteomes" id="UP000886523"/>
    </source>
</evidence>
<comment type="caution">
    <text evidence="1">The sequence shown here is derived from an EMBL/GenBank/DDBJ whole genome shotgun (WGS) entry which is preliminary data.</text>
</comment>
<dbReference type="EMBL" id="MU129124">
    <property type="protein sequence ID" value="KAF9506084.1"/>
    <property type="molecule type" value="Genomic_DNA"/>
</dbReference>